<dbReference type="SUPFAM" id="SSF81665">
    <property type="entry name" value="Calcium ATPase, transmembrane domain M"/>
    <property type="match status" value="1"/>
</dbReference>
<dbReference type="Gene3D" id="3.30.70.100">
    <property type="match status" value="1"/>
</dbReference>
<keyword evidence="13" id="KW-0406">Ion transport</keyword>
<dbReference type="PANTHER" id="PTHR43520:SF5">
    <property type="entry name" value="CATION-TRANSPORTING P-TYPE ATPASE-RELATED"/>
    <property type="match status" value="1"/>
</dbReference>
<dbReference type="SFLD" id="SFLDG00002">
    <property type="entry name" value="C1.7:_P-type_atpase_like"/>
    <property type="match status" value="1"/>
</dbReference>
<keyword evidence="10" id="KW-0460">Magnesium</keyword>
<evidence type="ECO:0000256" key="7">
    <source>
        <dbReference type="ARBA" id="ARBA00022723"/>
    </source>
</evidence>
<keyword evidence="11" id="KW-1278">Translocase</keyword>
<evidence type="ECO:0000256" key="15">
    <source>
        <dbReference type="RuleBase" id="RU362081"/>
    </source>
</evidence>
<comment type="similarity">
    <text evidence="2 15">Belongs to the cation transport ATPase (P-type) (TC 3.A.3) family. Type IB subfamily.</text>
</comment>
<dbReference type="InterPro" id="IPR059000">
    <property type="entry name" value="ATPase_P-type_domA"/>
</dbReference>
<dbReference type="InterPro" id="IPR008250">
    <property type="entry name" value="ATPase_P-typ_transduc_dom_A_sf"/>
</dbReference>
<dbReference type="InterPro" id="IPR021993">
    <property type="entry name" value="ATPase-cat-bd"/>
</dbReference>
<dbReference type="GO" id="GO:0043682">
    <property type="term" value="F:P-type divalent copper transporter activity"/>
    <property type="evidence" value="ECO:0007669"/>
    <property type="project" value="TreeGrafter"/>
</dbReference>
<evidence type="ECO:0000256" key="1">
    <source>
        <dbReference type="ARBA" id="ARBA00004651"/>
    </source>
</evidence>
<evidence type="ECO:0000256" key="9">
    <source>
        <dbReference type="ARBA" id="ARBA00022840"/>
    </source>
</evidence>
<dbReference type="GO" id="GO:0005886">
    <property type="term" value="C:plasma membrane"/>
    <property type="evidence" value="ECO:0007669"/>
    <property type="project" value="UniProtKB-SubCell"/>
</dbReference>
<dbReference type="RefSeq" id="WP_105328607.1">
    <property type="nucleotide sequence ID" value="NZ_PUHY01000005.1"/>
</dbReference>
<dbReference type="PROSITE" id="PS50846">
    <property type="entry name" value="HMA_2"/>
    <property type="match status" value="1"/>
</dbReference>
<feature type="transmembrane region" description="Helical" evidence="15">
    <location>
        <begin position="769"/>
        <end position="788"/>
    </location>
</feature>
<protein>
    <submittedName>
        <fullName evidence="17">Copper-translocating P-type ATPase</fullName>
    </submittedName>
</protein>
<evidence type="ECO:0000259" key="16">
    <source>
        <dbReference type="PROSITE" id="PS50846"/>
    </source>
</evidence>
<dbReference type="Pfam" id="PF00702">
    <property type="entry name" value="Hydrolase"/>
    <property type="match status" value="1"/>
</dbReference>
<dbReference type="InterPro" id="IPR023214">
    <property type="entry name" value="HAD_sf"/>
</dbReference>
<feature type="domain" description="HMA" evidence="16">
    <location>
        <begin position="97"/>
        <end position="163"/>
    </location>
</feature>
<evidence type="ECO:0000256" key="14">
    <source>
        <dbReference type="ARBA" id="ARBA00023136"/>
    </source>
</evidence>
<feature type="transmembrane region" description="Helical" evidence="15">
    <location>
        <begin position="254"/>
        <end position="272"/>
    </location>
</feature>
<keyword evidence="7 15" id="KW-0479">Metal-binding</keyword>
<keyword evidence="3" id="KW-0813">Transport</keyword>
<dbReference type="GO" id="GO:0055070">
    <property type="term" value="P:copper ion homeostasis"/>
    <property type="evidence" value="ECO:0007669"/>
    <property type="project" value="TreeGrafter"/>
</dbReference>
<evidence type="ECO:0000256" key="12">
    <source>
        <dbReference type="ARBA" id="ARBA00022989"/>
    </source>
</evidence>
<dbReference type="Pfam" id="PF00122">
    <property type="entry name" value="E1-E2_ATPase"/>
    <property type="match status" value="1"/>
</dbReference>
<evidence type="ECO:0000313" key="17">
    <source>
        <dbReference type="EMBL" id="PQO37357.1"/>
    </source>
</evidence>
<dbReference type="SFLD" id="SFLDF00027">
    <property type="entry name" value="p-type_atpase"/>
    <property type="match status" value="1"/>
</dbReference>
<feature type="transmembrane region" description="Helical" evidence="15">
    <location>
        <begin position="794"/>
        <end position="814"/>
    </location>
</feature>
<dbReference type="SUPFAM" id="SSF55008">
    <property type="entry name" value="HMA, heavy metal-associated domain"/>
    <property type="match status" value="1"/>
</dbReference>
<dbReference type="CDD" id="cd00371">
    <property type="entry name" value="HMA"/>
    <property type="match status" value="1"/>
</dbReference>
<feature type="transmembrane region" description="Helical" evidence="15">
    <location>
        <begin position="430"/>
        <end position="454"/>
    </location>
</feature>
<sequence length="832" mass="89914">MAIAPAPTKVAPAHAECTHCGLPVPAELRSAAREEQFCCHGCETAYLILQEDQELLESLQARREASATARRELQNYTYLDHPSFFETHCRERDSGVVQTRFLLEGILCASCVFAVEKLPRFLPGVINAQMNLTTSQATIEWRPDAVALSDIARTLDRLGYPPHPVTEDGQERLEREESHRQLIRLAVAGACAGNTMLIAVTLYLGFFSGMSSEFLHLFRWTSAGIAMVCLVWPGSVFFRGAWQAFRSGTPHMDLPVALGLAAGAIMGLVNTFLGRGEIYFDSLTVLIFLLLVGRYLQYAQQRRAIHKISLLKTLLPRSVFRLVAQNLDAEDESIPLEAVRPGDWIRLRAGDVVPTDGTIVDGTSLVDQSMLTGESRGVPVAVGDRVLSGATNMTGPLVIETESTGNETRLSKIFELVEDGLRSKTPIVQFANWIGGYFVIAVLWLALITVAIWASTDWELAINHAMALLIVACPCALGLATPFTVAIAQGRAASRGILIKSGDVFERLARPGIIWLDKTGTLTQGRMQVVTLSGEESVMPMVALMERSVIHPIAEAITRKYAAATDVNVTEFESIPGVGLTARLDGKLYQVGSERILVERSIDISDMLWTQLTKYQADGYSIVVVVREREVVTVCALGDQIRPDAKSTIDQLKTLGWQVGMLSGDHQQVADSVGRAIGISSKLTMGDLSPEDKLAIIQQSSAQQTVVMVGDGVNDSIALATASVGIAVDGGAEVSLKAANVYLTQHGISPILEVIAGSKQTLRTIHRNFAVSLSYNAAAVLLCMLGLINPIVAAVLMPLSSLTVLAISASNGAFSRTKSPIKNESLTQPALT</sequence>
<dbReference type="InterPro" id="IPR044492">
    <property type="entry name" value="P_typ_ATPase_HD_dom"/>
</dbReference>
<dbReference type="InterPro" id="IPR018303">
    <property type="entry name" value="ATPase_P-typ_P_site"/>
</dbReference>
<dbReference type="SFLD" id="SFLDS00003">
    <property type="entry name" value="Haloacid_Dehalogenase"/>
    <property type="match status" value="1"/>
</dbReference>
<organism evidence="17 18">
    <name type="scientific">Blastopirellula marina</name>
    <dbReference type="NCBI Taxonomy" id="124"/>
    <lineage>
        <taxon>Bacteria</taxon>
        <taxon>Pseudomonadati</taxon>
        <taxon>Planctomycetota</taxon>
        <taxon>Planctomycetia</taxon>
        <taxon>Pirellulales</taxon>
        <taxon>Pirellulaceae</taxon>
        <taxon>Blastopirellula</taxon>
    </lineage>
</organism>
<proteinExistence type="inferred from homology"/>
<dbReference type="InterPro" id="IPR036163">
    <property type="entry name" value="HMA_dom_sf"/>
</dbReference>
<keyword evidence="12 15" id="KW-1133">Transmembrane helix</keyword>
<dbReference type="InterPro" id="IPR023298">
    <property type="entry name" value="ATPase_P-typ_TM_dom_sf"/>
</dbReference>
<comment type="subcellular location">
    <subcellularLocation>
        <location evidence="1">Cell membrane</location>
        <topology evidence="1">Multi-pass membrane protein</topology>
    </subcellularLocation>
</comment>
<dbReference type="GO" id="GO:0005507">
    <property type="term" value="F:copper ion binding"/>
    <property type="evidence" value="ECO:0007669"/>
    <property type="project" value="TreeGrafter"/>
</dbReference>
<keyword evidence="4 15" id="KW-1003">Cell membrane</keyword>
<reference evidence="17 18" key="1">
    <citation type="submission" date="2018-02" db="EMBL/GenBank/DDBJ databases">
        <title>Comparative genomes isolates from brazilian mangrove.</title>
        <authorList>
            <person name="Araujo J.E."/>
            <person name="Taketani R.G."/>
            <person name="Silva M.C.P."/>
            <person name="Loureco M.V."/>
            <person name="Andreote F.D."/>
        </authorList>
    </citation>
    <scope>NUCLEOTIDE SEQUENCE [LARGE SCALE GENOMIC DNA]</scope>
    <source>
        <strain evidence="17 18">Hex-1 MGV</strain>
    </source>
</reference>
<accession>A0A2S8FYT1</accession>
<evidence type="ECO:0000256" key="3">
    <source>
        <dbReference type="ARBA" id="ARBA00022448"/>
    </source>
</evidence>
<dbReference type="NCBIfam" id="TIGR01525">
    <property type="entry name" value="ATPase-IB_hvy"/>
    <property type="match status" value="1"/>
</dbReference>
<keyword evidence="8 15" id="KW-0547">Nucleotide-binding</keyword>
<keyword evidence="5" id="KW-0597">Phosphoprotein</keyword>
<gene>
    <name evidence="17" type="ORF">C5Y83_05275</name>
</gene>
<dbReference type="PANTHER" id="PTHR43520">
    <property type="entry name" value="ATP7, ISOFORM B"/>
    <property type="match status" value="1"/>
</dbReference>
<evidence type="ECO:0000256" key="5">
    <source>
        <dbReference type="ARBA" id="ARBA00022553"/>
    </source>
</evidence>
<dbReference type="InterPro" id="IPR001757">
    <property type="entry name" value="P_typ_ATPase"/>
</dbReference>
<dbReference type="Gene3D" id="3.40.50.1000">
    <property type="entry name" value="HAD superfamily/HAD-like"/>
    <property type="match status" value="1"/>
</dbReference>
<dbReference type="Pfam" id="PF00403">
    <property type="entry name" value="HMA"/>
    <property type="match status" value="1"/>
</dbReference>
<dbReference type="AlphaFoldDB" id="A0A2S8FYT1"/>
<dbReference type="Gene3D" id="2.70.150.10">
    <property type="entry name" value="Calcium-transporting ATPase, cytoplasmic transduction domain A"/>
    <property type="match status" value="1"/>
</dbReference>
<name>A0A2S8FYT1_9BACT</name>
<dbReference type="SUPFAM" id="SSF81653">
    <property type="entry name" value="Calcium ATPase, transduction domain A"/>
    <property type="match status" value="1"/>
</dbReference>
<dbReference type="Gene3D" id="3.40.1110.10">
    <property type="entry name" value="Calcium-transporting ATPase, cytoplasmic domain N"/>
    <property type="match status" value="1"/>
</dbReference>
<dbReference type="PROSITE" id="PS00154">
    <property type="entry name" value="ATPASE_E1_E2"/>
    <property type="match status" value="1"/>
</dbReference>
<dbReference type="NCBIfam" id="TIGR01494">
    <property type="entry name" value="ATPase_P-type"/>
    <property type="match status" value="1"/>
</dbReference>
<evidence type="ECO:0000256" key="13">
    <source>
        <dbReference type="ARBA" id="ARBA00023065"/>
    </source>
</evidence>
<keyword evidence="9 15" id="KW-0067">ATP-binding</keyword>
<dbReference type="PRINTS" id="PR00119">
    <property type="entry name" value="CATATPASE"/>
</dbReference>
<dbReference type="GO" id="GO:0016887">
    <property type="term" value="F:ATP hydrolysis activity"/>
    <property type="evidence" value="ECO:0007669"/>
    <property type="project" value="InterPro"/>
</dbReference>
<evidence type="ECO:0000256" key="2">
    <source>
        <dbReference type="ARBA" id="ARBA00006024"/>
    </source>
</evidence>
<dbReference type="NCBIfam" id="TIGR01511">
    <property type="entry name" value="ATPase-IB1_Cu"/>
    <property type="match status" value="1"/>
</dbReference>
<evidence type="ECO:0000256" key="10">
    <source>
        <dbReference type="ARBA" id="ARBA00022842"/>
    </source>
</evidence>
<evidence type="ECO:0000256" key="6">
    <source>
        <dbReference type="ARBA" id="ARBA00022692"/>
    </source>
</evidence>
<dbReference type="Pfam" id="PF12156">
    <property type="entry name" value="ATPase-cat_bd"/>
    <property type="match status" value="1"/>
</dbReference>
<dbReference type="InterPro" id="IPR023299">
    <property type="entry name" value="ATPase_P-typ_cyto_dom_N"/>
</dbReference>
<dbReference type="Proteomes" id="UP000238322">
    <property type="component" value="Unassembled WGS sequence"/>
</dbReference>
<evidence type="ECO:0000256" key="8">
    <source>
        <dbReference type="ARBA" id="ARBA00022741"/>
    </source>
</evidence>
<dbReference type="SUPFAM" id="SSF56784">
    <property type="entry name" value="HAD-like"/>
    <property type="match status" value="1"/>
</dbReference>
<evidence type="ECO:0000256" key="11">
    <source>
        <dbReference type="ARBA" id="ARBA00022967"/>
    </source>
</evidence>
<dbReference type="OrthoDB" id="211392at2"/>
<keyword evidence="6 15" id="KW-0812">Transmembrane</keyword>
<feature type="transmembrane region" description="Helical" evidence="15">
    <location>
        <begin position="466"/>
        <end position="488"/>
    </location>
</feature>
<dbReference type="InterPro" id="IPR006121">
    <property type="entry name" value="HMA_dom"/>
</dbReference>
<comment type="caution">
    <text evidence="17">The sequence shown here is derived from an EMBL/GenBank/DDBJ whole genome shotgun (WGS) entry which is preliminary data.</text>
</comment>
<feature type="transmembrane region" description="Helical" evidence="15">
    <location>
        <begin position="218"/>
        <end position="242"/>
    </location>
</feature>
<keyword evidence="14 15" id="KW-0472">Membrane</keyword>
<feature type="transmembrane region" description="Helical" evidence="15">
    <location>
        <begin position="278"/>
        <end position="296"/>
    </location>
</feature>
<dbReference type="InterPro" id="IPR027256">
    <property type="entry name" value="P-typ_ATPase_IB"/>
</dbReference>
<evidence type="ECO:0000313" key="18">
    <source>
        <dbReference type="Proteomes" id="UP000238322"/>
    </source>
</evidence>
<evidence type="ECO:0000256" key="4">
    <source>
        <dbReference type="ARBA" id="ARBA00022475"/>
    </source>
</evidence>
<dbReference type="EMBL" id="PUHY01000005">
    <property type="protein sequence ID" value="PQO37357.1"/>
    <property type="molecule type" value="Genomic_DNA"/>
</dbReference>
<dbReference type="GO" id="GO:0005524">
    <property type="term" value="F:ATP binding"/>
    <property type="evidence" value="ECO:0007669"/>
    <property type="project" value="UniProtKB-UniRule"/>
</dbReference>
<dbReference type="InterPro" id="IPR036412">
    <property type="entry name" value="HAD-like_sf"/>
</dbReference>
<feature type="transmembrane region" description="Helical" evidence="15">
    <location>
        <begin position="182"/>
        <end position="206"/>
    </location>
</feature>